<sequence>MLDKIAGVIIAVVTTIFSKIAYLFWKFITTMFSLVFTQTFHMWLKNNPEEARTI</sequence>
<protein>
    <submittedName>
        <fullName evidence="2">Uncharacterized protein</fullName>
    </submittedName>
</protein>
<accession>X1V9Z3</accession>
<dbReference type="EMBL" id="BARW01025882">
    <property type="protein sequence ID" value="GAJ13497.1"/>
    <property type="molecule type" value="Genomic_DNA"/>
</dbReference>
<feature type="non-terminal residue" evidence="2">
    <location>
        <position position="54"/>
    </location>
</feature>
<feature type="transmembrane region" description="Helical" evidence="1">
    <location>
        <begin position="6"/>
        <end position="25"/>
    </location>
</feature>
<evidence type="ECO:0000256" key="1">
    <source>
        <dbReference type="SAM" id="Phobius"/>
    </source>
</evidence>
<proteinExistence type="predicted"/>
<keyword evidence="1" id="KW-0812">Transmembrane</keyword>
<name>X1V9Z3_9ZZZZ</name>
<comment type="caution">
    <text evidence="2">The sequence shown here is derived from an EMBL/GenBank/DDBJ whole genome shotgun (WGS) entry which is preliminary data.</text>
</comment>
<reference evidence="2" key="1">
    <citation type="journal article" date="2014" name="Front. Microbiol.">
        <title>High frequency of phylogenetically diverse reductive dehalogenase-homologous genes in deep subseafloor sedimentary metagenomes.</title>
        <authorList>
            <person name="Kawai M."/>
            <person name="Futagami T."/>
            <person name="Toyoda A."/>
            <person name="Takaki Y."/>
            <person name="Nishi S."/>
            <person name="Hori S."/>
            <person name="Arai W."/>
            <person name="Tsubouchi T."/>
            <person name="Morono Y."/>
            <person name="Uchiyama I."/>
            <person name="Ito T."/>
            <person name="Fujiyama A."/>
            <person name="Inagaki F."/>
            <person name="Takami H."/>
        </authorList>
    </citation>
    <scope>NUCLEOTIDE SEQUENCE</scope>
    <source>
        <strain evidence="2">Expedition CK06-06</strain>
    </source>
</reference>
<evidence type="ECO:0000313" key="2">
    <source>
        <dbReference type="EMBL" id="GAJ13497.1"/>
    </source>
</evidence>
<keyword evidence="1" id="KW-1133">Transmembrane helix</keyword>
<keyword evidence="1" id="KW-0472">Membrane</keyword>
<organism evidence="2">
    <name type="scientific">marine sediment metagenome</name>
    <dbReference type="NCBI Taxonomy" id="412755"/>
    <lineage>
        <taxon>unclassified sequences</taxon>
        <taxon>metagenomes</taxon>
        <taxon>ecological metagenomes</taxon>
    </lineage>
</organism>
<gene>
    <name evidence="2" type="ORF">S12H4_42323</name>
</gene>
<dbReference type="AlphaFoldDB" id="X1V9Z3"/>